<dbReference type="CDD" id="cd00112">
    <property type="entry name" value="LDLa"/>
    <property type="match status" value="4"/>
</dbReference>
<feature type="disulfide bond" evidence="2">
    <location>
        <begin position="132"/>
        <end position="144"/>
    </location>
</feature>
<feature type="disulfide bond" evidence="2">
    <location>
        <begin position="181"/>
        <end position="199"/>
    </location>
</feature>
<dbReference type="PANTHER" id="PTHR24252:SF7">
    <property type="entry name" value="HYALIN"/>
    <property type="match status" value="1"/>
</dbReference>
<evidence type="ECO:0000256" key="1">
    <source>
        <dbReference type="ARBA" id="ARBA00023157"/>
    </source>
</evidence>
<feature type="disulfide bond" evidence="2">
    <location>
        <begin position="66"/>
        <end position="81"/>
    </location>
</feature>
<dbReference type="InterPro" id="IPR001254">
    <property type="entry name" value="Trypsin_dom"/>
</dbReference>
<accession>A0A1Y1LR53</accession>
<keyword evidence="1 2" id="KW-1015">Disulfide bond</keyword>
<feature type="signal peptide" evidence="3">
    <location>
        <begin position="1"/>
        <end position="18"/>
    </location>
</feature>
<dbReference type="SUPFAM" id="SSF57424">
    <property type="entry name" value="LDL receptor-like module"/>
    <property type="match status" value="4"/>
</dbReference>
<organism evidence="5">
    <name type="scientific">Photinus pyralis</name>
    <name type="common">Common eastern firefly</name>
    <name type="synonym">Lampyris pyralis</name>
    <dbReference type="NCBI Taxonomy" id="7054"/>
    <lineage>
        <taxon>Eukaryota</taxon>
        <taxon>Metazoa</taxon>
        <taxon>Ecdysozoa</taxon>
        <taxon>Arthropoda</taxon>
        <taxon>Hexapoda</taxon>
        <taxon>Insecta</taxon>
        <taxon>Pterygota</taxon>
        <taxon>Neoptera</taxon>
        <taxon>Endopterygota</taxon>
        <taxon>Coleoptera</taxon>
        <taxon>Polyphaga</taxon>
        <taxon>Elateriformia</taxon>
        <taxon>Elateroidea</taxon>
        <taxon>Lampyridae</taxon>
        <taxon>Lampyrinae</taxon>
        <taxon>Photinus</taxon>
    </lineage>
</organism>
<feature type="disulfide bond" evidence="2">
    <location>
        <begin position="47"/>
        <end position="59"/>
    </location>
</feature>
<reference evidence="5" key="1">
    <citation type="journal article" date="2016" name="Sci. Rep.">
        <title>Molecular characterization of firefly nuptial gifts: a multi-omics approach sheds light on postcopulatory sexual selection.</title>
        <authorList>
            <person name="Al-Wathiqui N."/>
            <person name="Fallon T.R."/>
            <person name="South A."/>
            <person name="Weng J.K."/>
            <person name="Lewis S.M."/>
        </authorList>
    </citation>
    <scope>NUCLEOTIDE SEQUENCE</scope>
</reference>
<sequence length="655" mass="72162">MNGNIGVYFILICVITISEEFGYRNSSGTQEAIIHTLARYRRQSTQCKDSEITCSSGGCVSEESECDGKPDCQDGSDEGNCANFQCTSNLFRCAYGACIKRSAMCDGKKDCMDNSDETSSLCIRATTKAPVCGSGQFQCDSNDCISEEKLCDGKADCPDSSDETPKACSELPCNPRIFFRCDYGACLAKSVKCNKVKDCFDGSDERNCPITVVTPPTIVTPTPITKKPTPSLKPTEPPPPGGCLIPNHPNNGEYRLGLEKATPGEYAPMYKALVLKCKEPQYKPYPPTLGIRAVLPYCIDGKWFPTPPTCALACSPLLSTTTTKVTCKHGDKILDNCDNPVQNTVAVAECESFHEMPEVSLNPDIVCKDGSWDYPVPQCLPVCGDKRAKGVANIIGGTITKKSDYPWHVGVYNATNDNICGGSIISRRVVLSAAHCFADQRGRLFPVEDYKIVAGKYYRIYGDPRDPGAQESAIDHIYIPERFKATENNYEADLAIIVLKEKLNASSDVQAVCVDWRNQFEQQQLVENNVGVVVGWGQTVLGSEPSLELKELQVPYKPYSDCWEQVPPEFRKFLTFDKICAGYLSQKQSICQGDSGGGLTFQRNQNRFYIRGIVSTSPSSKETGTVTCDQNQYATYTMISKYIDLIRRIENQNRS</sequence>
<feature type="disulfide bond" evidence="2">
    <location>
        <begin position="139"/>
        <end position="157"/>
    </location>
</feature>
<dbReference type="AlphaFoldDB" id="A0A1Y1LR53"/>
<dbReference type="EMBL" id="GEZM01049076">
    <property type="protein sequence ID" value="JAV76122.1"/>
    <property type="molecule type" value="Transcribed_RNA"/>
</dbReference>
<dbReference type="InterPro" id="IPR018114">
    <property type="entry name" value="TRYPSIN_HIS"/>
</dbReference>
<feature type="disulfide bond" evidence="2">
    <location>
        <begin position="54"/>
        <end position="72"/>
    </location>
</feature>
<dbReference type="PROSITE" id="PS01209">
    <property type="entry name" value="LDLRA_1"/>
    <property type="match status" value="3"/>
</dbReference>
<comment type="caution">
    <text evidence="2">Lacks conserved residue(s) required for the propagation of feature annotation.</text>
</comment>
<dbReference type="PROSITE" id="PS50068">
    <property type="entry name" value="LDLRA_2"/>
    <property type="match status" value="4"/>
</dbReference>
<dbReference type="PROSITE" id="PS50240">
    <property type="entry name" value="TRYPSIN_DOM"/>
    <property type="match status" value="1"/>
</dbReference>
<feature type="domain" description="Peptidase S1" evidence="4">
    <location>
        <begin position="394"/>
        <end position="651"/>
    </location>
</feature>
<dbReference type="Pfam" id="PF00089">
    <property type="entry name" value="Trypsin"/>
    <property type="match status" value="1"/>
</dbReference>
<dbReference type="SUPFAM" id="SSF50494">
    <property type="entry name" value="Trypsin-like serine proteases"/>
    <property type="match status" value="1"/>
</dbReference>
<dbReference type="GO" id="GO:0006508">
    <property type="term" value="P:proteolysis"/>
    <property type="evidence" value="ECO:0007669"/>
    <property type="project" value="InterPro"/>
</dbReference>
<dbReference type="InterPro" id="IPR023415">
    <property type="entry name" value="LDLR_class-A_CS"/>
</dbReference>
<dbReference type="SMART" id="SM00020">
    <property type="entry name" value="Tryp_SPc"/>
    <property type="match status" value="1"/>
</dbReference>
<dbReference type="InterPro" id="IPR009003">
    <property type="entry name" value="Peptidase_S1_PA"/>
</dbReference>
<evidence type="ECO:0000256" key="3">
    <source>
        <dbReference type="SAM" id="SignalP"/>
    </source>
</evidence>
<dbReference type="PRINTS" id="PR00261">
    <property type="entry name" value="LDLRECEPTOR"/>
</dbReference>
<feature type="disulfide bond" evidence="2">
    <location>
        <begin position="193"/>
        <end position="208"/>
    </location>
</feature>
<dbReference type="Gene3D" id="4.10.400.10">
    <property type="entry name" value="Low-density Lipoprotein Receptor"/>
    <property type="match status" value="4"/>
</dbReference>
<protein>
    <recommendedName>
        <fullName evidence="4">Peptidase S1 domain-containing protein</fullName>
    </recommendedName>
</protein>
<dbReference type="PROSITE" id="PS00134">
    <property type="entry name" value="TRYPSIN_HIS"/>
    <property type="match status" value="1"/>
</dbReference>
<feature type="chain" id="PRO_5011987973" description="Peptidase S1 domain-containing protein" evidence="3">
    <location>
        <begin position="19"/>
        <end position="655"/>
    </location>
</feature>
<dbReference type="Pfam" id="PF00057">
    <property type="entry name" value="Ldl_recept_a"/>
    <property type="match status" value="4"/>
</dbReference>
<evidence type="ECO:0000313" key="5">
    <source>
        <dbReference type="EMBL" id="JAV76122.1"/>
    </source>
</evidence>
<evidence type="ECO:0000256" key="2">
    <source>
        <dbReference type="PROSITE-ProRule" id="PRU00124"/>
    </source>
</evidence>
<dbReference type="GO" id="GO:0004252">
    <property type="term" value="F:serine-type endopeptidase activity"/>
    <property type="evidence" value="ECO:0007669"/>
    <property type="project" value="InterPro"/>
</dbReference>
<dbReference type="InterPro" id="IPR043504">
    <property type="entry name" value="Peptidase_S1_PA_chymotrypsin"/>
</dbReference>
<dbReference type="CDD" id="cd00190">
    <property type="entry name" value="Tryp_SPc"/>
    <property type="match status" value="1"/>
</dbReference>
<evidence type="ECO:0000259" key="4">
    <source>
        <dbReference type="PROSITE" id="PS50240"/>
    </source>
</evidence>
<dbReference type="InterPro" id="IPR036055">
    <property type="entry name" value="LDL_receptor-like_sf"/>
</dbReference>
<dbReference type="SMART" id="SM00192">
    <property type="entry name" value="LDLa"/>
    <property type="match status" value="4"/>
</dbReference>
<proteinExistence type="predicted"/>
<dbReference type="Gene3D" id="2.40.10.10">
    <property type="entry name" value="Trypsin-like serine proteases"/>
    <property type="match status" value="1"/>
</dbReference>
<feature type="disulfide bond" evidence="2">
    <location>
        <begin position="86"/>
        <end position="98"/>
    </location>
</feature>
<keyword evidence="3" id="KW-0732">Signal</keyword>
<name>A0A1Y1LR53_PHOPY</name>
<dbReference type="PANTHER" id="PTHR24252">
    <property type="entry name" value="ACROSIN-RELATED"/>
    <property type="match status" value="1"/>
</dbReference>
<feature type="disulfide bond" evidence="2">
    <location>
        <begin position="93"/>
        <end position="111"/>
    </location>
</feature>
<dbReference type="InterPro" id="IPR002172">
    <property type="entry name" value="LDrepeatLR_classA_rpt"/>
</dbReference>